<keyword evidence="7" id="KW-0539">Nucleus</keyword>
<keyword evidence="10" id="KW-1185">Reference proteome</keyword>
<sequence>MCILEMFDDEDEDIHRLLAKRSINTLSVINMTTRRSFMPKVTDYMAVVGQMAVPQHIDDFKMHYRISRDVFHIILESVQDLLIRGGRGPHDTVTPEKQLLIIRWPSPRQQTEIATEVEAVCSLPGVTGFIDGTHIRLSAAIGGERDYYNRKGYPSIQLQAVVDNNMKIINAYTGWPGCVHDARVLRNSSVYIKAEAGELFSQNYHIFGDNAYPLRNWLVTPFKNFGNLTRQQIQFNKRLSGVRQTVERAFGHLKGRFRRLRDVPLHDHKEVCNLIIACCVLHNLCIINEDDVEGYIEYEEEDPNNFPNVYQNGHAGVLRRLQLVNIP</sequence>
<comment type="cofactor">
    <cofactor evidence="1">
        <name>a divalent metal cation</name>
        <dbReference type="ChEBI" id="CHEBI:60240"/>
    </cofactor>
</comment>
<evidence type="ECO:0000259" key="8">
    <source>
        <dbReference type="Pfam" id="PF13359"/>
    </source>
</evidence>
<dbReference type="InterPro" id="IPR045249">
    <property type="entry name" value="HARBI1-like"/>
</dbReference>
<feature type="domain" description="DDE Tnp4" evidence="8">
    <location>
        <begin position="130"/>
        <end position="283"/>
    </location>
</feature>
<proteinExistence type="inferred from homology"/>
<evidence type="ECO:0000256" key="7">
    <source>
        <dbReference type="ARBA" id="ARBA00023242"/>
    </source>
</evidence>
<dbReference type="GO" id="GO:0004518">
    <property type="term" value="F:nuclease activity"/>
    <property type="evidence" value="ECO:0007669"/>
    <property type="project" value="UniProtKB-KW"/>
</dbReference>
<evidence type="ECO:0000256" key="1">
    <source>
        <dbReference type="ARBA" id="ARBA00001968"/>
    </source>
</evidence>
<dbReference type="PANTHER" id="PTHR22930">
    <property type="match status" value="1"/>
</dbReference>
<evidence type="ECO:0000256" key="5">
    <source>
        <dbReference type="ARBA" id="ARBA00022723"/>
    </source>
</evidence>
<dbReference type="GO" id="GO:0016787">
    <property type="term" value="F:hydrolase activity"/>
    <property type="evidence" value="ECO:0007669"/>
    <property type="project" value="UniProtKB-KW"/>
</dbReference>
<dbReference type="InterPro" id="IPR027806">
    <property type="entry name" value="HARBI1_dom"/>
</dbReference>
<evidence type="ECO:0000256" key="3">
    <source>
        <dbReference type="ARBA" id="ARBA00006958"/>
    </source>
</evidence>
<organism evidence="9 10">
    <name type="scientific">Mytilus edulis</name>
    <name type="common">Blue mussel</name>
    <dbReference type="NCBI Taxonomy" id="6550"/>
    <lineage>
        <taxon>Eukaryota</taxon>
        <taxon>Metazoa</taxon>
        <taxon>Spiralia</taxon>
        <taxon>Lophotrochozoa</taxon>
        <taxon>Mollusca</taxon>
        <taxon>Bivalvia</taxon>
        <taxon>Autobranchia</taxon>
        <taxon>Pteriomorphia</taxon>
        <taxon>Mytilida</taxon>
        <taxon>Mytiloidea</taxon>
        <taxon>Mytilidae</taxon>
        <taxon>Mytilinae</taxon>
        <taxon>Mytilus</taxon>
    </lineage>
</organism>
<reference evidence="9" key="1">
    <citation type="submission" date="2021-03" db="EMBL/GenBank/DDBJ databases">
        <authorList>
            <person name="Bekaert M."/>
        </authorList>
    </citation>
    <scope>NUCLEOTIDE SEQUENCE</scope>
</reference>
<dbReference type="PANTHER" id="PTHR22930:SF85">
    <property type="entry name" value="GH03217P-RELATED"/>
    <property type="match status" value="1"/>
</dbReference>
<dbReference type="Pfam" id="PF13359">
    <property type="entry name" value="DDE_Tnp_4"/>
    <property type="match status" value="1"/>
</dbReference>
<evidence type="ECO:0000313" key="9">
    <source>
        <dbReference type="EMBL" id="CAG2207473.1"/>
    </source>
</evidence>
<protein>
    <recommendedName>
        <fullName evidence="8">DDE Tnp4 domain-containing protein</fullName>
    </recommendedName>
</protein>
<evidence type="ECO:0000256" key="2">
    <source>
        <dbReference type="ARBA" id="ARBA00004123"/>
    </source>
</evidence>
<dbReference type="GO" id="GO:0005634">
    <property type="term" value="C:nucleus"/>
    <property type="evidence" value="ECO:0007669"/>
    <property type="project" value="UniProtKB-SubCell"/>
</dbReference>
<keyword evidence="4" id="KW-0540">Nuclease</keyword>
<dbReference type="OrthoDB" id="10065726at2759"/>
<gene>
    <name evidence="9" type="ORF">MEDL_21681</name>
</gene>
<comment type="caution">
    <text evidence="9">The sequence shown here is derived from an EMBL/GenBank/DDBJ whole genome shotgun (WGS) entry which is preliminary data.</text>
</comment>
<evidence type="ECO:0000256" key="4">
    <source>
        <dbReference type="ARBA" id="ARBA00022722"/>
    </source>
</evidence>
<evidence type="ECO:0000256" key="6">
    <source>
        <dbReference type="ARBA" id="ARBA00022801"/>
    </source>
</evidence>
<dbReference type="AlphaFoldDB" id="A0A8S3RM50"/>
<comment type="subcellular location">
    <subcellularLocation>
        <location evidence="2">Nucleus</location>
    </subcellularLocation>
</comment>
<name>A0A8S3RM50_MYTED</name>
<evidence type="ECO:0000313" key="10">
    <source>
        <dbReference type="Proteomes" id="UP000683360"/>
    </source>
</evidence>
<keyword evidence="6" id="KW-0378">Hydrolase</keyword>
<dbReference type="EMBL" id="CAJPWZ010001076">
    <property type="protein sequence ID" value="CAG2207473.1"/>
    <property type="molecule type" value="Genomic_DNA"/>
</dbReference>
<dbReference type="Proteomes" id="UP000683360">
    <property type="component" value="Unassembled WGS sequence"/>
</dbReference>
<comment type="similarity">
    <text evidence="3">Belongs to the HARBI1 family.</text>
</comment>
<accession>A0A8S3RM50</accession>
<dbReference type="GO" id="GO:0046872">
    <property type="term" value="F:metal ion binding"/>
    <property type="evidence" value="ECO:0007669"/>
    <property type="project" value="UniProtKB-KW"/>
</dbReference>
<keyword evidence="5" id="KW-0479">Metal-binding</keyword>